<dbReference type="Pfam" id="PF07603">
    <property type="entry name" value="Lcl_C"/>
    <property type="match status" value="1"/>
</dbReference>
<dbReference type="InParanoid" id="D6Z0F5"/>
<evidence type="ECO:0000259" key="2">
    <source>
        <dbReference type="Pfam" id="PF07603"/>
    </source>
</evidence>
<protein>
    <recommendedName>
        <fullName evidence="2">Lcl C-terminal domain-containing protein</fullName>
    </recommendedName>
</protein>
<dbReference type="HOGENOM" id="CLU_101405_1_0_7"/>
<dbReference type="RefSeq" id="WP_013162715.1">
    <property type="nucleotide sequence ID" value="NC_014216.1"/>
</dbReference>
<reference evidence="4" key="1">
    <citation type="submission" date="2010-02" db="EMBL/GenBank/DDBJ databases">
        <title>Complete sequence of Desulfurivibrio alkaliphilus AHT2.</title>
        <authorList>
            <consortium name="US DOE Joint Genome Institute"/>
            <person name="Pitluck S."/>
            <person name="Chertkov O."/>
            <person name="Detter J.C."/>
            <person name="Han C."/>
            <person name="Tapia R."/>
            <person name="Larimer F."/>
            <person name="Land M."/>
            <person name="Hauser L."/>
            <person name="Kyrpides N."/>
            <person name="Mikhailova N."/>
            <person name="Sorokin D.Y."/>
            <person name="Muyzer G."/>
            <person name="Woyke T."/>
        </authorList>
    </citation>
    <scope>NUCLEOTIDE SEQUENCE [LARGE SCALE GENOMIC DNA]</scope>
    <source>
        <strain evidence="4">DSM 19089 / UNIQEM U267 / AHT2</strain>
    </source>
</reference>
<dbReference type="KEGG" id="dak:DaAHT2_0478"/>
<dbReference type="OrthoDB" id="9793251at2"/>
<accession>D6Z0F5</accession>
<feature type="chain" id="PRO_5003091468" description="Lcl C-terminal domain-containing protein" evidence="1">
    <location>
        <begin position="21"/>
        <end position="185"/>
    </location>
</feature>
<evidence type="ECO:0000313" key="3">
    <source>
        <dbReference type="EMBL" id="ADH85184.1"/>
    </source>
</evidence>
<name>D6Z0F5_DESAT</name>
<evidence type="ECO:0000256" key="1">
    <source>
        <dbReference type="SAM" id="SignalP"/>
    </source>
</evidence>
<proteinExistence type="predicted"/>
<evidence type="ECO:0000313" key="4">
    <source>
        <dbReference type="Proteomes" id="UP000001508"/>
    </source>
</evidence>
<keyword evidence="4" id="KW-1185">Reference proteome</keyword>
<organism evidence="3 4">
    <name type="scientific">Desulfurivibrio alkaliphilus (strain DSM 19089 / UNIQEM U267 / AHT2)</name>
    <dbReference type="NCBI Taxonomy" id="589865"/>
    <lineage>
        <taxon>Bacteria</taxon>
        <taxon>Pseudomonadati</taxon>
        <taxon>Thermodesulfobacteriota</taxon>
        <taxon>Desulfobulbia</taxon>
        <taxon>Desulfobulbales</taxon>
        <taxon>Desulfobulbaceae</taxon>
        <taxon>Desulfurivibrio</taxon>
    </lineage>
</organism>
<dbReference type="STRING" id="589865.DaAHT2_0478"/>
<keyword evidence="1" id="KW-0732">Signal</keyword>
<dbReference type="Proteomes" id="UP000001508">
    <property type="component" value="Chromosome"/>
</dbReference>
<dbReference type="AlphaFoldDB" id="D6Z0F5"/>
<dbReference type="eggNOG" id="COG0515">
    <property type="taxonomic scope" value="Bacteria"/>
</dbReference>
<dbReference type="EMBL" id="CP001940">
    <property type="protein sequence ID" value="ADH85184.1"/>
    <property type="molecule type" value="Genomic_DNA"/>
</dbReference>
<dbReference type="InterPro" id="IPR011460">
    <property type="entry name" value="Lcl_C"/>
</dbReference>
<dbReference type="PANTHER" id="PTHR35812:SF1">
    <property type="entry name" value="LIPOPROTEIN"/>
    <property type="match status" value="1"/>
</dbReference>
<gene>
    <name evidence="3" type="ordered locus">DaAHT2_0478</name>
</gene>
<feature type="domain" description="Lcl C-terminal" evidence="2">
    <location>
        <begin position="48"/>
        <end position="182"/>
    </location>
</feature>
<sequence>MKRKMVLLFALILIAPPATWAGAVANCTDENSAVTTTPTADFHDNEDGTVTHKPTGLVWMRCSLGQSWDSNAGICADTANSYNWQQALAAAQSLNSEGYAGQSDWRLPNKNELASIVEERCWSPAINFVIFPNTPAAGFWSSSPDAEPSSDGWYRSGWGVNFDDGSVIWNFKAASGKVRLVRSEP</sequence>
<dbReference type="PANTHER" id="PTHR35812">
    <property type="entry name" value="LIPOPROTEIN"/>
    <property type="match status" value="1"/>
</dbReference>
<feature type="signal peptide" evidence="1">
    <location>
        <begin position="1"/>
        <end position="20"/>
    </location>
</feature>